<keyword evidence="2" id="KW-1185">Reference proteome</keyword>
<reference evidence="1 2" key="1">
    <citation type="journal article" date="2014" name="Science">
        <title>Plant genetics. Early allopolyploid evolution in the post-Neolithic Brassica napus oilseed genome.</title>
        <authorList>
            <person name="Chalhoub B."/>
            <person name="Denoeud F."/>
            <person name="Liu S."/>
            <person name="Parkin I.A."/>
            <person name="Tang H."/>
            <person name="Wang X."/>
            <person name="Chiquet J."/>
            <person name="Belcram H."/>
            <person name="Tong C."/>
            <person name="Samans B."/>
            <person name="Correa M."/>
            <person name="Da Silva C."/>
            <person name="Just J."/>
            <person name="Falentin C."/>
            <person name="Koh C.S."/>
            <person name="Le Clainche I."/>
            <person name="Bernard M."/>
            <person name="Bento P."/>
            <person name="Noel B."/>
            <person name="Labadie K."/>
            <person name="Alberti A."/>
            <person name="Charles M."/>
            <person name="Arnaud D."/>
            <person name="Guo H."/>
            <person name="Daviaud C."/>
            <person name="Alamery S."/>
            <person name="Jabbari K."/>
            <person name="Zhao M."/>
            <person name="Edger P.P."/>
            <person name="Chelaifa H."/>
            <person name="Tack D."/>
            <person name="Lassalle G."/>
            <person name="Mestiri I."/>
            <person name="Schnel N."/>
            <person name="Le Paslier M.C."/>
            <person name="Fan G."/>
            <person name="Renault V."/>
            <person name="Bayer P.E."/>
            <person name="Golicz A.A."/>
            <person name="Manoli S."/>
            <person name="Lee T.H."/>
            <person name="Thi V.H."/>
            <person name="Chalabi S."/>
            <person name="Hu Q."/>
            <person name="Fan C."/>
            <person name="Tollenaere R."/>
            <person name="Lu Y."/>
            <person name="Battail C."/>
            <person name="Shen J."/>
            <person name="Sidebottom C.H."/>
            <person name="Wang X."/>
            <person name="Canaguier A."/>
            <person name="Chauveau A."/>
            <person name="Berard A."/>
            <person name="Deniot G."/>
            <person name="Guan M."/>
            <person name="Liu Z."/>
            <person name="Sun F."/>
            <person name="Lim Y.P."/>
            <person name="Lyons E."/>
            <person name="Town C.D."/>
            <person name="Bancroft I."/>
            <person name="Wang X."/>
            <person name="Meng J."/>
            <person name="Ma J."/>
            <person name="Pires J.C."/>
            <person name="King G.J."/>
            <person name="Brunel D."/>
            <person name="Delourme R."/>
            <person name="Renard M."/>
            <person name="Aury J.M."/>
            <person name="Adams K.L."/>
            <person name="Batley J."/>
            <person name="Snowdon R.J."/>
            <person name="Tost J."/>
            <person name="Edwards D."/>
            <person name="Zhou Y."/>
            <person name="Hua W."/>
            <person name="Sharpe A.G."/>
            <person name="Paterson A.H."/>
            <person name="Guan C."/>
            <person name="Wincker P."/>
        </authorList>
    </citation>
    <scope>NUCLEOTIDE SEQUENCE [LARGE SCALE GENOMIC DNA]</scope>
    <source>
        <strain evidence="2">cv. Darmor-bzh</strain>
    </source>
</reference>
<organism evidence="1 2">
    <name type="scientific">Brassica napus</name>
    <name type="common">Rape</name>
    <dbReference type="NCBI Taxonomy" id="3708"/>
    <lineage>
        <taxon>Eukaryota</taxon>
        <taxon>Viridiplantae</taxon>
        <taxon>Streptophyta</taxon>
        <taxon>Embryophyta</taxon>
        <taxon>Tracheophyta</taxon>
        <taxon>Spermatophyta</taxon>
        <taxon>Magnoliopsida</taxon>
        <taxon>eudicotyledons</taxon>
        <taxon>Gunneridae</taxon>
        <taxon>Pentapetalae</taxon>
        <taxon>rosids</taxon>
        <taxon>malvids</taxon>
        <taxon>Brassicales</taxon>
        <taxon>Brassicaceae</taxon>
        <taxon>Brassiceae</taxon>
        <taxon>Brassica</taxon>
    </lineage>
</organism>
<dbReference type="Gramene" id="CDY51347">
    <property type="protein sequence ID" value="CDY51347"/>
    <property type="gene ID" value="GSBRNA2T00003252001"/>
</dbReference>
<protein>
    <submittedName>
        <fullName evidence="1">BnaC02g45760D protein</fullName>
    </submittedName>
</protein>
<accession>A0A078IN47</accession>
<evidence type="ECO:0000313" key="2">
    <source>
        <dbReference type="Proteomes" id="UP000028999"/>
    </source>
</evidence>
<dbReference type="EMBL" id="LK032987">
    <property type="protein sequence ID" value="CDY51347.1"/>
    <property type="molecule type" value="Genomic_DNA"/>
</dbReference>
<gene>
    <name evidence="1" type="primary">BnaC02g45760D</name>
    <name evidence="1" type="ORF">GSBRNA2T00003252001</name>
</gene>
<dbReference type="AlphaFoldDB" id="A0A078IN47"/>
<name>A0A078IN47_BRANA</name>
<evidence type="ECO:0000313" key="1">
    <source>
        <dbReference type="EMBL" id="CDY51347.1"/>
    </source>
</evidence>
<dbReference type="Proteomes" id="UP000028999">
    <property type="component" value="Unassembled WGS sequence"/>
</dbReference>
<proteinExistence type="predicted"/>
<dbReference type="PaxDb" id="3708-A0A078IN47"/>
<sequence length="56" mass="6170">MRVVRISCVGTRHLSPPSSASAHSDVSASSAVDHTKQNPWLGFCLVSYIHKPKFIY</sequence>